<reference evidence="2" key="1">
    <citation type="journal article" date="2022" name="Mol. Ecol. Resour.">
        <title>The genomes of chicory, endive, great burdock and yacon provide insights into Asteraceae palaeo-polyploidization history and plant inulin production.</title>
        <authorList>
            <person name="Fan W."/>
            <person name="Wang S."/>
            <person name="Wang H."/>
            <person name="Wang A."/>
            <person name="Jiang F."/>
            <person name="Liu H."/>
            <person name="Zhao H."/>
            <person name="Xu D."/>
            <person name="Zhang Y."/>
        </authorList>
    </citation>
    <scope>NUCLEOTIDE SEQUENCE [LARGE SCALE GENOMIC DNA]</scope>
    <source>
        <strain evidence="2">cv. Yunnan</strain>
    </source>
</reference>
<organism evidence="1 2">
    <name type="scientific">Smallanthus sonchifolius</name>
    <dbReference type="NCBI Taxonomy" id="185202"/>
    <lineage>
        <taxon>Eukaryota</taxon>
        <taxon>Viridiplantae</taxon>
        <taxon>Streptophyta</taxon>
        <taxon>Embryophyta</taxon>
        <taxon>Tracheophyta</taxon>
        <taxon>Spermatophyta</taxon>
        <taxon>Magnoliopsida</taxon>
        <taxon>eudicotyledons</taxon>
        <taxon>Gunneridae</taxon>
        <taxon>Pentapetalae</taxon>
        <taxon>asterids</taxon>
        <taxon>campanulids</taxon>
        <taxon>Asterales</taxon>
        <taxon>Asteraceae</taxon>
        <taxon>Asteroideae</taxon>
        <taxon>Heliantheae alliance</taxon>
        <taxon>Millerieae</taxon>
        <taxon>Smallanthus</taxon>
    </lineage>
</organism>
<reference evidence="1 2" key="2">
    <citation type="journal article" date="2022" name="Mol. Ecol. Resour.">
        <title>The genomes of chicory, endive, great burdock and yacon provide insights into Asteraceae paleo-polyploidization history and plant inulin production.</title>
        <authorList>
            <person name="Fan W."/>
            <person name="Wang S."/>
            <person name="Wang H."/>
            <person name="Wang A."/>
            <person name="Jiang F."/>
            <person name="Liu H."/>
            <person name="Zhao H."/>
            <person name="Xu D."/>
            <person name="Zhang Y."/>
        </authorList>
    </citation>
    <scope>NUCLEOTIDE SEQUENCE [LARGE SCALE GENOMIC DNA]</scope>
    <source>
        <strain evidence="2">cv. Yunnan</strain>
        <tissue evidence="1">Leaves</tissue>
    </source>
</reference>
<evidence type="ECO:0000313" key="2">
    <source>
        <dbReference type="Proteomes" id="UP001056120"/>
    </source>
</evidence>
<name>A0ACB9JXA2_9ASTR</name>
<comment type="caution">
    <text evidence="1">The sequence shown here is derived from an EMBL/GenBank/DDBJ whole genome shotgun (WGS) entry which is preliminary data.</text>
</comment>
<dbReference type="EMBL" id="CM042019">
    <property type="protein sequence ID" value="KAI3824632.1"/>
    <property type="molecule type" value="Genomic_DNA"/>
</dbReference>
<proteinExistence type="predicted"/>
<accession>A0ACB9JXA2</accession>
<dbReference type="Proteomes" id="UP001056120">
    <property type="component" value="Linkage Group LG02"/>
</dbReference>
<protein>
    <submittedName>
        <fullName evidence="1">Uncharacterized protein</fullName>
    </submittedName>
</protein>
<evidence type="ECO:0000313" key="1">
    <source>
        <dbReference type="EMBL" id="KAI3824632.1"/>
    </source>
</evidence>
<keyword evidence="2" id="KW-1185">Reference proteome</keyword>
<sequence length="90" mass="9632">MLSVKLATAVLTIMVLIAFTGSGTMAQESGAAPAPSPSMESDGMVRCCYKEPHPRVSVPEVARMKTLISLLFVDKEENPNDAELEVGRPL</sequence>
<gene>
    <name evidence="1" type="ORF">L1987_06096</name>
</gene>